<dbReference type="RefSeq" id="WP_149770794.1">
    <property type="nucleotide sequence ID" value="NZ_VDFQ02000005.1"/>
</dbReference>
<dbReference type="GO" id="GO:0000703">
    <property type="term" value="F:oxidized pyrimidine nucleobase lesion DNA N-glycosylase activity"/>
    <property type="evidence" value="ECO:0007669"/>
    <property type="project" value="TreeGrafter"/>
</dbReference>
<dbReference type="SUPFAM" id="SSF57716">
    <property type="entry name" value="Glucocorticoid receptor-like (DNA-binding domain)"/>
    <property type="match status" value="1"/>
</dbReference>
<protein>
    <recommendedName>
        <fullName evidence="2">DNA-(apurinic or apyrimidinic site) lyase</fullName>
        <ecNumber evidence="2">4.2.99.18</ecNumber>
    </recommendedName>
</protein>
<dbReference type="InterPro" id="IPR015886">
    <property type="entry name" value="H2TH_FPG"/>
</dbReference>
<dbReference type="InterPro" id="IPR035937">
    <property type="entry name" value="FPG_N"/>
</dbReference>
<dbReference type="GO" id="GO:0008270">
    <property type="term" value="F:zinc ion binding"/>
    <property type="evidence" value="ECO:0007669"/>
    <property type="project" value="UniProtKB-KW"/>
</dbReference>
<evidence type="ECO:0000256" key="5">
    <source>
        <dbReference type="ARBA" id="ARBA00022771"/>
    </source>
</evidence>
<dbReference type="InterPro" id="IPR012319">
    <property type="entry name" value="FPG_cat"/>
</dbReference>
<dbReference type="EC" id="4.2.99.18" evidence="2"/>
<evidence type="ECO:0000256" key="3">
    <source>
        <dbReference type="ARBA" id="ARBA00022723"/>
    </source>
</evidence>
<keyword evidence="10" id="KW-0456">Lyase</keyword>
<feature type="domain" description="FPG-type" evidence="14">
    <location>
        <begin position="221"/>
        <end position="263"/>
    </location>
</feature>
<keyword evidence="5 13" id="KW-0863">Zinc-finger</keyword>
<evidence type="ECO:0000259" key="14">
    <source>
        <dbReference type="PROSITE" id="PS51066"/>
    </source>
</evidence>
<dbReference type="InterPro" id="IPR044090">
    <property type="entry name" value="Nei2_N"/>
</dbReference>
<evidence type="ECO:0000256" key="8">
    <source>
        <dbReference type="ARBA" id="ARBA00023125"/>
    </source>
</evidence>
<dbReference type="AlphaFoldDB" id="A0A5Q6RRK4"/>
<dbReference type="PROSITE" id="PS51068">
    <property type="entry name" value="FPG_CAT"/>
    <property type="match status" value="1"/>
</dbReference>
<name>A0A5Q6RRK4_9ACTN</name>
<gene>
    <name evidence="16" type="ORF">FE697_016895</name>
</gene>
<dbReference type="GO" id="GO:0006284">
    <property type="term" value="P:base-excision repair"/>
    <property type="evidence" value="ECO:0007669"/>
    <property type="project" value="InterPro"/>
</dbReference>
<evidence type="ECO:0000256" key="13">
    <source>
        <dbReference type="PROSITE-ProRule" id="PRU00391"/>
    </source>
</evidence>
<evidence type="ECO:0000256" key="4">
    <source>
        <dbReference type="ARBA" id="ARBA00022763"/>
    </source>
</evidence>
<accession>A0A5Q6RRK4</accession>
<evidence type="ECO:0000256" key="12">
    <source>
        <dbReference type="ARBA" id="ARBA00023295"/>
    </source>
</evidence>
<evidence type="ECO:0000259" key="15">
    <source>
        <dbReference type="PROSITE" id="PS51068"/>
    </source>
</evidence>
<reference evidence="16 17" key="1">
    <citation type="submission" date="2019-09" db="EMBL/GenBank/DDBJ databases">
        <title>Mumia zhuanghuii sp. nov. isolated from the intestinal contents of plateau pika (Ochotona curzoniae) in the Qinghai-Tibet plateau of China.</title>
        <authorList>
            <person name="Tian Z."/>
        </authorList>
    </citation>
    <scope>NUCLEOTIDE SEQUENCE [LARGE SCALE GENOMIC DNA]</scope>
    <source>
        <strain evidence="17">350</strain>
    </source>
</reference>
<dbReference type="SMART" id="SM01232">
    <property type="entry name" value="H2TH"/>
    <property type="match status" value="1"/>
</dbReference>
<dbReference type="EMBL" id="VDFQ02000005">
    <property type="protein sequence ID" value="KAA1420625.1"/>
    <property type="molecule type" value="Genomic_DNA"/>
</dbReference>
<evidence type="ECO:0000256" key="2">
    <source>
        <dbReference type="ARBA" id="ARBA00012720"/>
    </source>
</evidence>
<comment type="caution">
    <text evidence="16">The sequence shown here is derived from an EMBL/GenBank/DDBJ whole genome shotgun (WGS) entry which is preliminary data.</text>
</comment>
<evidence type="ECO:0000313" key="17">
    <source>
        <dbReference type="Proteomes" id="UP000307768"/>
    </source>
</evidence>
<evidence type="ECO:0000256" key="9">
    <source>
        <dbReference type="ARBA" id="ARBA00023204"/>
    </source>
</evidence>
<dbReference type="OrthoDB" id="9800855at2"/>
<dbReference type="SMART" id="SM00898">
    <property type="entry name" value="Fapy_DNA_glyco"/>
    <property type="match status" value="1"/>
</dbReference>
<organism evidence="16 17">
    <name type="scientific">Mumia zhuanghuii</name>
    <dbReference type="NCBI Taxonomy" id="2585211"/>
    <lineage>
        <taxon>Bacteria</taxon>
        <taxon>Bacillati</taxon>
        <taxon>Actinomycetota</taxon>
        <taxon>Actinomycetes</taxon>
        <taxon>Propionibacteriales</taxon>
        <taxon>Nocardioidaceae</taxon>
        <taxon>Mumia</taxon>
    </lineage>
</organism>
<proteinExistence type="inferred from homology"/>
<keyword evidence="11" id="KW-0511">Multifunctional enzyme</keyword>
<evidence type="ECO:0000256" key="10">
    <source>
        <dbReference type="ARBA" id="ARBA00023239"/>
    </source>
</evidence>
<dbReference type="PANTHER" id="PTHR42697:SF1">
    <property type="entry name" value="ENDONUCLEASE 8"/>
    <property type="match status" value="1"/>
</dbReference>
<dbReference type="SUPFAM" id="SSF46946">
    <property type="entry name" value="S13-like H2TH domain"/>
    <property type="match status" value="1"/>
</dbReference>
<dbReference type="PROSITE" id="PS51066">
    <property type="entry name" value="ZF_FPG_2"/>
    <property type="match status" value="1"/>
</dbReference>
<dbReference type="Pfam" id="PF06831">
    <property type="entry name" value="H2TH"/>
    <property type="match status" value="1"/>
</dbReference>
<dbReference type="Pfam" id="PF01149">
    <property type="entry name" value="Fapy_DNA_glyco"/>
    <property type="match status" value="1"/>
</dbReference>
<evidence type="ECO:0000256" key="7">
    <source>
        <dbReference type="ARBA" id="ARBA00022833"/>
    </source>
</evidence>
<keyword evidence="4" id="KW-0227">DNA damage</keyword>
<evidence type="ECO:0000256" key="1">
    <source>
        <dbReference type="ARBA" id="ARBA00009409"/>
    </source>
</evidence>
<keyword evidence="9" id="KW-0234">DNA repair</keyword>
<dbReference type="CDD" id="cd08971">
    <property type="entry name" value="AcNei2_N"/>
    <property type="match status" value="1"/>
</dbReference>
<dbReference type="InterPro" id="IPR010979">
    <property type="entry name" value="Ribosomal_uS13-like_H2TH"/>
</dbReference>
<keyword evidence="6" id="KW-0378">Hydrolase</keyword>
<dbReference type="GO" id="GO:0140078">
    <property type="term" value="F:class I DNA-(apurinic or apyrimidinic site) endonuclease activity"/>
    <property type="evidence" value="ECO:0007669"/>
    <property type="project" value="UniProtKB-EC"/>
</dbReference>
<evidence type="ECO:0000256" key="6">
    <source>
        <dbReference type="ARBA" id="ARBA00022801"/>
    </source>
</evidence>
<dbReference type="Proteomes" id="UP000307768">
    <property type="component" value="Unassembled WGS sequence"/>
</dbReference>
<dbReference type="Gene3D" id="1.10.8.50">
    <property type="match status" value="1"/>
</dbReference>
<evidence type="ECO:0000256" key="11">
    <source>
        <dbReference type="ARBA" id="ARBA00023268"/>
    </source>
</evidence>
<sequence length="266" mass="29709">MPEGDAVWRTARRLDRALGGRTLVRSDFRVPAFATVDLAGETVHEVVSRGKHLFAHVGEDVSIHTHLKMEGAWLVYDLGARWTRPAHEARIVLETEQIQAVGFALGVVEVLSRADEEAVVARLGPDLLDPDFDAAEALRRLTADPGRRLADALLDQANLAGIGNVYRNEIMFVHGLHPDSQVADDPDPARTIRTARRMLLVNRDFAEIVTTGVRRRGERTWVYGRGGEPCRRCGTRVERRAPVVTQSRDVDERVTYWCPRCQPAHG</sequence>
<keyword evidence="8" id="KW-0238">DNA-binding</keyword>
<dbReference type="GO" id="GO:0003684">
    <property type="term" value="F:damaged DNA binding"/>
    <property type="evidence" value="ECO:0007669"/>
    <property type="project" value="InterPro"/>
</dbReference>
<dbReference type="Gene3D" id="3.20.190.10">
    <property type="entry name" value="MutM-like, N-terminal"/>
    <property type="match status" value="1"/>
</dbReference>
<keyword evidence="12" id="KW-0326">Glycosidase</keyword>
<evidence type="ECO:0000313" key="16">
    <source>
        <dbReference type="EMBL" id="KAA1420625.1"/>
    </source>
</evidence>
<feature type="domain" description="Formamidopyrimidine-DNA glycosylase catalytic" evidence="15">
    <location>
        <begin position="2"/>
        <end position="217"/>
    </location>
</feature>
<dbReference type="PANTHER" id="PTHR42697">
    <property type="entry name" value="ENDONUCLEASE 8"/>
    <property type="match status" value="1"/>
</dbReference>
<keyword evidence="3" id="KW-0479">Metal-binding</keyword>
<dbReference type="SUPFAM" id="SSF81624">
    <property type="entry name" value="N-terminal domain of MutM-like DNA repair proteins"/>
    <property type="match status" value="1"/>
</dbReference>
<comment type="similarity">
    <text evidence="1">Belongs to the FPG family.</text>
</comment>
<keyword evidence="7" id="KW-0862">Zinc</keyword>
<dbReference type="InterPro" id="IPR000214">
    <property type="entry name" value="Znf_DNA_glyclase/AP_lyase"/>
</dbReference>